<dbReference type="EMBL" id="BPUR01000032">
    <property type="protein sequence ID" value="GJH21892.1"/>
    <property type="molecule type" value="Genomic_DNA"/>
</dbReference>
<organism evidence="1 2">
    <name type="scientific">Caballeronia novacaledonica</name>
    <dbReference type="NCBI Taxonomy" id="1544861"/>
    <lineage>
        <taxon>Bacteria</taxon>
        <taxon>Pseudomonadati</taxon>
        <taxon>Pseudomonadota</taxon>
        <taxon>Betaproteobacteria</taxon>
        <taxon>Burkholderiales</taxon>
        <taxon>Burkholderiaceae</taxon>
        <taxon>Caballeronia</taxon>
    </lineage>
</organism>
<name>A0ACB5R4L0_9BURK</name>
<dbReference type="Proteomes" id="UP001055013">
    <property type="component" value="Unassembled WGS sequence"/>
</dbReference>
<proteinExistence type="predicted"/>
<evidence type="ECO:0000313" key="2">
    <source>
        <dbReference type="Proteomes" id="UP001055013"/>
    </source>
</evidence>
<protein>
    <submittedName>
        <fullName evidence="1">Uncharacterized protein</fullName>
    </submittedName>
</protein>
<comment type="caution">
    <text evidence="1">The sequence shown here is derived from an EMBL/GenBank/DDBJ whole genome shotgun (WGS) entry which is preliminary data.</text>
</comment>
<accession>A0ACB5R4L0</accession>
<sequence length="161" mass="17311">MNFGLQILLDAVRTVVAAIWRKRAFALVAFLANWACQRLSPTGWAGAVLNDAFHLVEHEASRLGWSLLAALSLLAVLLIAEVVAERRSSGFHRGWVVDAASWAVTWHLIPSMATVCASVFGVCAAFGLDGALFGGAFLVWMSVNLTGLQAFVGFAGMRRAH</sequence>
<evidence type="ECO:0000313" key="1">
    <source>
        <dbReference type="EMBL" id="GJH21892.1"/>
    </source>
</evidence>
<reference evidence="1" key="1">
    <citation type="submission" date="2021-09" db="EMBL/GenBank/DDBJ databases">
        <title>Isolation and characterization of 3-chlorobenzoate degrading bacteria from soils in Shizuoka.</title>
        <authorList>
            <person name="Ifat A."/>
            <person name="Ogawa N."/>
            <person name="Kimbara K."/>
            <person name="Moriuchi R."/>
            <person name="Dohra H."/>
            <person name="Shintani M."/>
        </authorList>
    </citation>
    <scope>NUCLEOTIDE SEQUENCE</scope>
    <source>
        <strain evidence="1">19CS2-2</strain>
    </source>
</reference>
<gene>
    <name evidence="1" type="ORF">CBA19CS22_35140</name>
</gene>
<keyword evidence="2" id="KW-1185">Reference proteome</keyword>